<keyword evidence="14" id="KW-0067">ATP-binding</keyword>
<dbReference type="EC" id="2.7.1.156" evidence="8"/>
<feature type="binding site" evidence="19">
    <location>
        <begin position="7"/>
        <end position="14"/>
    </location>
    <ligand>
        <name>GTP</name>
        <dbReference type="ChEBI" id="CHEBI:37565"/>
    </ligand>
</feature>
<evidence type="ECO:0000256" key="11">
    <source>
        <dbReference type="ARBA" id="ARBA00022679"/>
    </source>
</evidence>
<keyword evidence="21" id="KW-0548">Nucleotidyltransferase</keyword>
<feature type="binding site" evidence="19">
    <location>
        <position position="62"/>
    </location>
    <ligand>
        <name>GTP</name>
        <dbReference type="ChEBI" id="CHEBI:37565"/>
    </ligand>
</feature>
<protein>
    <recommendedName>
        <fullName evidence="16">Adenosylcobinamide kinase</fullName>
        <ecNumber evidence="8">2.7.1.156</ecNumber>
        <ecNumber evidence="9">2.7.7.62</ecNumber>
    </recommendedName>
    <alternativeName>
        <fullName evidence="17">Adenosylcobinamide-phosphate guanylyltransferase</fullName>
    </alternativeName>
</protein>
<dbReference type="GO" id="GO:0005524">
    <property type="term" value="F:ATP binding"/>
    <property type="evidence" value="ECO:0007669"/>
    <property type="project" value="UniProtKB-KW"/>
</dbReference>
<dbReference type="GO" id="GO:0008820">
    <property type="term" value="F:cobinamide phosphate guanylyltransferase activity"/>
    <property type="evidence" value="ECO:0007669"/>
    <property type="project" value="UniProtKB-EC"/>
</dbReference>
<dbReference type="PIRSF" id="PIRSF006135">
    <property type="entry name" value="CobU"/>
    <property type="match status" value="1"/>
</dbReference>
<evidence type="ECO:0000256" key="1">
    <source>
        <dbReference type="ARBA" id="ARBA00000312"/>
    </source>
</evidence>
<dbReference type="EMBL" id="DVGC01000053">
    <property type="protein sequence ID" value="HIR06132.1"/>
    <property type="molecule type" value="Genomic_DNA"/>
</dbReference>
<evidence type="ECO:0000256" key="16">
    <source>
        <dbReference type="ARBA" id="ARBA00029570"/>
    </source>
</evidence>
<dbReference type="Gene3D" id="3.40.50.300">
    <property type="entry name" value="P-loop containing nucleotide triphosphate hydrolases"/>
    <property type="match status" value="1"/>
</dbReference>
<dbReference type="PANTHER" id="PTHR34848:SF1">
    <property type="entry name" value="BIFUNCTIONAL ADENOSYLCOBALAMIN BIOSYNTHESIS PROTEIN COBU"/>
    <property type="match status" value="1"/>
</dbReference>
<dbReference type="GO" id="GO:0005525">
    <property type="term" value="F:GTP binding"/>
    <property type="evidence" value="ECO:0007669"/>
    <property type="project" value="UniProtKB-KW"/>
</dbReference>
<keyword evidence="11" id="KW-0808">Transferase</keyword>
<evidence type="ECO:0000256" key="20">
    <source>
        <dbReference type="SAM" id="MobiDB-lite"/>
    </source>
</evidence>
<keyword evidence="12 19" id="KW-0547">Nucleotide-binding</keyword>
<dbReference type="GO" id="GO:0043752">
    <property type="term" value="F:adenosylcobinamide kinase activity"/>
    <property type="evidence" value="ECO:0007669"/>
    <property type="project" value="UniProtKB-EC"/>
</dbReference>
<comment type="similarity">
    <text evidence="7">Belongs to the CobU/CobP family.</text>
</comment>
<reference evidence="21" key="2">
    <citation type="journal article" date="2021" name="PeerJ">
        <title>Extensive microbial diversity within the chicken gut microbiome revealed by metagenomics and culture.</title>
        <authorList>
            <person name="Gilroy R."/>
            <person name="Ravi A."/>
            <person name="Getino M."/>
            <person name="Pursley I."/>
            <person name="Horton D.L."/>
            <person name="Alikhan N.F."/>
            <person name="Baker D."/>
            <person name="Gharbi K."/>
            <person name="Hall N."/>
            <person name="Watson M."/>
            <person name="Adriaenssens E.M."/>
            <person name="Foster-Nyarko E."/>
            <person name="Jarju S."/>
            <person name="Secka A."/>
            <person name="Antonio M."/>
            <person name="Oren A."/>
            <person name="Chaudhuri R.R."/>
            <person name="La Ragione R."/>
            <person name="Hildebrand F."/>
            <person name="Pallen M.J."/>
        </authorList>
    </citation>
    <scope>NUCLEOTIDE SEQUENCE</scope>
    <source>
        <strain evidence="21">CHK180-2868</strain>
    </source>
</reference>
<dbReference type="AlphaFoldDB" id="A0A9D1A4W4"/>
<keyword evidence="13 21" id="KW-0418">Kinase</keyword>
<comment type="catalytic activity">
    <reaction evidence="2">
        <text>adenosylcob(III)inamide phosphate + GTP + H(+) = adenosylcob(III)inamide-GDP + diphosphate</text>
        <dbReference type="Rhea" id="RHEA:22712"/>
        <dbReference type="ChEBI" id="CHEBI:15378"/>
        <dbReference type="ChEBI" id="CHEBI:33019"/>
        <dbReference type="ChEBI" id="CHEBI:37565"/>
        <dbReference type="ChEBI" id="CHEBI:58502"/>
        <dbReference type="ChEBI" id="CHEBI:60487"/>
        <dbReference type="EC" id="2.7.7.62"/>
    </reaction>
</comment>
<evidence type="ECO:0000256" key="13">
    <source>
        <dbReference type="ARBA" id="ARBA00022777"/>
    </source>
</evidence>
<evidence type="ECO:0000256" key="2">
    <source>
        <dbReference type="ARBA" id="ARBA00000711"/>
    </source>
</evidence>
<evidence type="ECO:0000256" key="8">
    <source>
        <dbReference type="ARBA" id="ARBA00012016"/>
    </source>
</evidence>
<evidence type="ECO:0000256" key="15">
    <source>
        <dbReference type="ARBA" id="ARBA00023134"/>
    </source>
</evidence>
<evidence type="ECO:0000256" key="19">
    <source>
        <dbReference type="PIRSR" id="PIRSR006135-2"/>
    </source>
</evidence>
<feature type="compositionally biased region" description="Basic and acidic residues" evidence="20">
    <location>
        <begin position="218"/>
        <end position="228"/>
    </location>
</feature>
<dbReference type="SUPFAM" id="SSF52540">
    <property type="entry name" value="P-loop containing nucleoside triphosphate hydrolases"/>
    <property type="match status" value="1"/>
</dbReference>
<sequence length="228" mass="25669">MMILVTGGSASGKSEFAEQCVLSFGERKRFYVATMIAWDEECRKRIQRHRAMRAKKNFDTIEQPVDLKQAMVPPGSAVLLECVSNLAANELFREMPGQGKALPADRQEEKRTESARQRILEGILSLKAQCGHLVVVTNEVFSDGEQYDVETEGYRMLLGDINCRLAAMADEVYEVACGIPTVLKKGPEGQNWKETRPEKRPGEPETGKAAETGNRVRQNQEEEKRMYI</sequence>
<dbReference type="GO" id="GO:0009236">
    <property type="term" value="P:cobalamin biosynthetic process"/>
    <property type="evidence" value="ECO:0007669"/>
    <property type="project" value="UniProtKB-KW"/>
</dbReference>
<dbReference type="EC" id="2.7.7.62" evidence="9"/>
<keyword evidence="15 19" id="KW-0342">GTP-binding</keyword>
<evidence type="ECO:0000256" key="14">
    <source>
        <dbReference type="ARBA" id="ARBA00022840"/>
    </source>
</evidence>
<feature type="binding site" evidence="19">
    <location>
        <begin position="50"/>
        <end position="53"/>
    </location>
    <ligand>
        <name>GTP</name>
        <dbReference type="ChEBI" id="CHEBI:37565"/>
    </ligand>
</feature>
<accession>A0A9D1A4W4</accession>
<evidence type="ECO:0000256" key="18">
    <source>
        <dbReference type="PIRSR" id="PIRSR006135-1"/>
    </source>
</evidence>
<evidence type="ECO:0000256" key="10">
    <source>
        <dbReference type="ARBA" id="ARBA00022573"/>
    </source>
</evidence>
<evidence type="ECO:0000256" key="12">
    <source>
        <dbReference type="ARBA" id="ARBA00022741"/>
    </source>
</evidence>
<name>A0A9D1A4W4_9FIRM</name>
<comment type="pathway">
    <text evidence="6">Cofactor biosynthesis; adenosylcobalamin biosynthesis; adenosylcobalamin from cob(II)yrinate a,c-diamide: step 5/7.</text>
</comment>
<evidence type="ECO:0000256" key="5">
    <source>
        <dbReference type="ARBA" id="ARBA00004692"/>
    </source>
</evidence>
<feature type="binding site" evidence="19">
    <location>
        <position position="81"/>
    </location>
    <ligand>
        <name>GTP</name>
        <dbReference type="ChEBI" id="CHEBI:37565"/>
    </ligand>
</feature>
<evidence type="ECO:0000256" key="9">
    <source>
        <dbReference type="ARBA" id="ARBA00012523"/>
    </source>
</evidence>
<dbReference type="InterPro" id="IPR027417">
    <property type="entry name" value="P-loop_NTPase"/>
</dbReference>
<comment type="catalytic activity">
    <reaction evidence="3">
        <text>adenosylcob(III)inamide + GTP = adenosylcob(III)inamide phosphate + GDP + H(+)</text>
        <dbReference type="Rhea" id="RHEA:15765"/>
        <dbReference type="ChEBI" id="CHEBI:2480"/>
        <dbReference type="ChEBI" id="CHEBI:15378"/>
        <dbReference type="ChEBI" id="CHEBI:37565"/>
        <dbReference type="ChEBI" id="CHEBI:58189"/>
        <dbReference type="ChEBI" id="CHEBI:58502"/>
        <dbReference type="EC" id="2.7.1.156"/>
    </reaction>
</comment>
<evidence type="ECO:0000256" key="3">
    <source>
        <dbReference type="ARBA" id="ARBA00001522"/>
    </source>
</evidence>
<comment type="function">
    <text evidence="4">Catalyzes ATP-dependent phosphorylation of adenosylcobinamide and addition of GMP to adenosylcobinamide phosphate.</text>
</comment>
<comment type="pathway">
    <text evidence="5">Cofactor biosynthesis; adenosylcobalamin biosynthesis; adenosylcobalamin from cob(II)yrinate a,c-diamide: step 6/7.</text>
</comment>
<dbReference type="InterPro" id="IPR003203">
    <property type="entry name" value="CobU/CobP"/>
</dbReference>
<comment type="catalytic activity">
    <reaction evidence="1">
        <text>adenosylcob(III)inamide + ATP = adenosylcob(III)inamide phosphate + ADP + H(+)</text>
        <dbReference type="Rhea" id="RHEA:15769"/>
        <dbReference type="ChEBI" id="CHEBI:2480"/>
        <dbReference type="ChEBI" id="CHEBI:15378"/>
        <dbReference type="ChEBI" id="CHEBI:30616"/>
        <dbReference type="ChEBI" id="CHEBI:58502"/>
        <dbReference type="ChEBI" id="CHEBI:456216"/>
        <dbReference type="EC" id="2.7.1.156"/>
    </reaction>
</comment>
<evidence type="ECO:0000313" key="21">
    <source>
        <dbReference type="EMBL" id="HIR06132.1"/>
    </source>
</evidence>
<feature type="region of interest" description="Disordered" evidence="20">
    <location>
        <begin position="186"/>
        <end position="228"/>
    </location>
</feature>
<comment type="caution">
    <text evidence="21">The sequence shown here is derived from an EMBL/GenBank/DDBJ whole genome shotgun (WGS) entry which is preliminary data.</text>
</comment>
<evidence type="ECO:0000256" key="7">
    <source>
        <dbReference type="ARBA" id="ARBA00007490"/>
    </source>
</evidence>
<feature type="compositionally biased region" description="Basic and acidic residues" evidence="20">
    <location>
        <begin position="186"/>
        <end position="208"/>
    </location>
</feature>
<evidence type="ECO:0000313" key="22">
    <source>
        <dbReference type="Proteomes" id="UP000824250"/>
    </source>
</evidence>
<reference evidence="21" key="1">
    <citation type="submission" date="2020-10" db="EMBL/GenBank/DDBJ databases">
        <authorList>
            <person name="Gilroy R."/>
        </authorList>
    </citation>
    <scope>NUCLEOTIDE SEQUENCE</scope>
    <source>
        <strain evidence="21">CHK180-2868</strain>
    </source>
</reference>
<gene>
    <name evidence="21" type="ORF">IAB28_09240</name>
</gene>
<evidence type="ECO:0000256" key="17">
    <source>
        <dbReference type="ARBA" id="ARBA00030571"/>
    </source>
</evidence>
<keyword evidence="10" id="KW-0169">Cobalamin biosynthesis</keyword>
<proteinExistence type="inferred from homology"/>
<dbReference type="PANTHER" id="PTHR34848">
    <property type="match status" value="1"/>
</dbReference>
<organism evidence="21 22">
    <name type="scientific">Candidatus Copromonas faecavium</name>
    <name type="common">nom. illeg.</name>
    <dbReference type="NCBI Taxonomy" id="2840740"/>
    <lineage>
        <taxon>Bacteria</taxon>
        <taxon>Bacillati</taxon>
        <taxon>Bacillota</taxon>
        <taxon>Clostridia</taxon>
        <taxon>Lachnospirales</taxon>
        <taxon>Lachnospiraceae</taxon>
        <taxon>Candidatus Copromonas (nom. illeg.)</taxon>
    </lineage>
</organism>
<dbReference type="Pfam" id="PF02283">
    <property type="entry name" value="CobU"/>
    <property type="match status" value="1"/>
</dbReference>
<dbReference type="Proteomes" id="UP000824250">
    <property type="component" value="Unassembled WGS sequence"/>
</dbReference>
<evidence type="ECO:0000256" key="6">
    <source>
        <dbReference type="ARBA" id="ARBA00005159"/>
    </source>
</evidence>
<dbReference type="CDD" id="cd00544">
    <property type="entry name" value="CobU"/>
    <property type="match status" value="1"/>
</dbReference>
<feature type="active site" description="GMP-histidine intermediate" evidence="18">
    <location>
        <position position="49"/>
    </location>
</feature>
<evidence type="ECO:0000256" key="4">
    <source>
        <dbReference type="ARBA" id="ARBA00003889"/>
    </source>
</evidence>